<keyword evidence="4" id="KW-1185">Reference proteome</keyword>
<organism evidence="2">
    <name type="scientific">Glycine max</name>
    <name type="common">Soybean</name>
    <name type="synonym">Glycine hispida</name>
    <dbReference type="NCBI Taxonomy" id="3847"/>
    <lineage>
        <taxon>Eukaryota</taxon>
        <taxon>Viridiplantae</taxon>
        <taxon>Streptophyta</taxon>
        <taxon>Embryophyta</taxon>
        <taxon>Tracheophyta</taxon>
        <taxon>Spermatophyta</taxon>
        <taxon>Magnoliopsida</taxon>
        <taxon>eudicotyledons</taxon>
        <taxon>Gunneridae</taxon>
        <taxon>Pentapetalae</taxon>
        <taxon>rosids</taxon>
        <taxon>fabids</taxon>
        <taxon>Fabales</taxon>
        <taxon>Fabaceae</taxon>
        <taxon>Papilionoideae</taxon>
        <taxon>50 kb inversion clade</taxon>
        <taxon>NPAAA clade</taxon>
        <taxon>indigoferoid/millettioid clade</taxon>
        <taxon>Phaseoleae</taxon>
        <taxon>Glycine</taxon>
        <taxon>Glycine subgen. Soja</taxon>
    </lineage>
</organism>
<dbReference type="EMBL" id="CM000852">
    <property type="protein sequence ID" value="KRG94432.1"/>
    <property type="molecule type" value="Genomic_DNA"/>
</dbReference>
<evidence type="ECO:0000313" key="3">
    <source>
        <dbReference type="EnsemblPlants" id="KRG94432"/>
    </source>
</evidence>
<reference evidence="2 3" key="1">
    <citation type="journal article" date="2010" name="Nature">
        <title>Genome sequence of the palaeopolyploid soybean.</title>
        <authorList>
            <person name="Schmutz J."/>
            <person name="Cannon S.B."/>
            <person name="Schlueter J."/>
            <person name="Ma J."/>
            <person name="Mitros T."/>
            <person name="Nelson W."/>
            <person name="Hyten D.L."/>
            <person name="Song Q."/>
            <person name="Thelen J.J."/>
            <person name="Cheng J."/>
            <person name="Xu D."/>
            <person name="Hellsten U."/>
            <person name="May G.D."/>
            <person name="Yu Y."/>
            <person name="Sakurai T."/>
            <person name="Umezawa T."/>
            <person name="Bhattacharyya M.K."/>
            <person name="Sandhu D."/>
            <person name="Valliyodan B."/>
            <person name="Lindquist E."/>
            <person name="Peto M."/>
            <person name="Grant D."/>
            <person name="Shu S."/>
            <person name="Goodstein D."/>
            <person name="Barry K."/>
            <person name="Futrell-Griggs M."/>
            <person name="Abernathy B."/>
            <person name="Du J."/>
            <person name="Tian Z."/>
            <person name="Zhu L."/>
            <person name="Gill N."/>
            <person name="Joshi T."/>
            <person name="Libault M."/>
            <person name="Sethuraman A."/>
            <person name="Zhang X.-C."/>
            <person name="Shinozaki K."/>
            <person name="Nguyen H.T."/>
            <person name="Wing R.A."/>
            <person name="Cregan P."/>
            <person name="Specht J."/>
            <person name="Grimwood J."/>
            <person name="Rokhsar D."/>
            <person name="Stacey G."/>
            <person name="Shoemaker R.C."/>
            <person name="Jackson S.A."/>
        </authorList>
    </citation>
    <scope>NUCLEOTIDE SEQUENCE</scope>
    <source>
        <strain evidence="3">cv. Williams 82</strain>
        <tissue evidence="2">Callus</tissue>
    </source>
</reference>
<sequence>MQEHESIEEIFVRFIIIVNELNALGEKIAFDVVNNDDEISEEDEEELAFLTKRVKRLLIKRKGLRRNFSKKDFRQGESSKHVRCFECNKPCHIKTTWPFLKKNFKRSDPKKKAMMATWDYTDSSSSEKNEEHATNLCLMADLDKDEVFDFESEF</sequence>
<evidence type="ECO:0008006" key="5">
    <source>
        <dbReference type="Google" id="ProtNLM"/>
    </source>
</evidence>
<keyword evidence="1" id="KW-0175">Coiled coil</keyword>
<dbReference type="EnsemblPlants" id="KRG94432">
    <property type="protein sequence ID" value="KRG94432"/>
    <property type="gene ID" value="GLYMA_19G084300"/>
</dbReference>
<dbReference type="AlphaFoldDB" id="A0A0R0EK87"/>
<accession>A0A0R0EK87</accession>
<protein>
    <recommendedName>
        <fullName evidence="5">CCHC-type domain-containing protein</fullName>
    </recommendedName>
</protein>
<reference evidence="3" key="2">
    <citation type="submission" date="2018-02" db="UniProtKB">
        <authorList>
            <consortium name="EnsemblPlants"/>
        </authorList>
    </citation>
    <scope>IDENTIFICATION</scope>
    <source>
        <strain evidence="3">Williams 82</strain>
    </source>
</reference>
<gene>
    <name evidence="2" type="ORF">GLYMA_19G084300</name>
</gene>
<dbReference type="Proteomes" id="UP000008827">
    <property type="component" value="Chromosome 19"/>
</dbReference>
<evidence type="ECO:0000313" key="2">
    <source>
        <dbReference type="EMBL" id="KRG94432.1"/>
    </source>
</evidence>
<name>A0A0R0EK87_SOYBN</name>
<dbReference type="InParanoid" id="A0A0R0EK87"/>
<evidence type="ECO:0000256" key="1">
    <source>
        <dbReference type="SAM" id="Coils"/>
    </source>
</evidence>
<proteinExistence type="predicted"/>
<dbReference type="OMA" id="HNSENEH"/>
<evidence type="ECO:0000313" key="4">
    <source>
        <dbReference type="Proteomes" id="UP000008827"/>
    </source>
</evidence>
<feature type="coiled-coil region" evidence="1">
    <location>
        <begin position="40"/>
        <end position="67"/>
    </location>
</feature>
<dbReference type="Gramene" id="KRG94432">
    <property type="protein sequence ID" value="KRG94432"/>
    <property type="gene ID" value="GLYMA_19G084300"/>
</dbReference>
<reference evidence="2" key="3">
    <citation type="submission" date="2018-07" db="EMBL/GenBank/DDBJ databases">
        <title>WGS assembly of Glycine max.</title>
        <authorList>
            <person name="Schmutz J."/>
            <person name="Cannon S."/>
            <person name="Schlueter J."/>
            <person name="Ma J."/>
            <person name="Mitros T."/>
            <person name="Nelson W."/>
            <person name="Hyten D."/>
            <person name="Song Q."/>
            <person name="Thelen J."/>
            <person name="Cheng J."/>
            <person name="Xu D."/>
            <person name="Hellsten U."/>
            <person name="May G."/>
            <person name="Yu Y."/>
            <person name="Sakurai T."/>
            <person name="Umezawa T."/>
            <person name="Bhattacharyya M."/>
            <person name="Sandhu D."/>
            <person name="Valliyodan B."/>
            <person name="Lindquist E."/>
            <person name="Peto M."/>
            <person name="Grant D."/>
            <person name="Shu S."/>
            <person name="Goodstein D."/>
            <person name="Barry K."/>
            <person name="Futrell-Griggs M."/>
            <person name="Abernathy B."/>
            <person name="Du J."/>
            <person name="Tian Z."/>
            <person name="Zhu L."/>
            <person name="Gill N."/>
            <person name="Joshi T."/>
            <person name="Libault M."/>
            <person name="Sethuraman A."/>
            <person name="Zhang X."/>
            <person name="Shinozaki K."/>
            <person name="Nguyen H."/>
            <person name="Wing R."/>
            <person name="Cregan P."/>
            <person name="Specht J."/>
            <person name="Grimwood J."/>
            <person name="Rokhsar D."/>
            <person name="Stacey G."/>
            <person name="Shoemaker R."/>
            <person name="Jackson S."/>
        </authorList>
    </citation>
    <scope>NUCLEOTIDE SEQUENCE</scope>
    <source>
        <tissue evidence="2">Callus</tissue>
    </source>
</reference>